<keyword evidence="2" id="KW-1185">Reference proteome</keyword>
<evidence type="ECO:0008006" key="3">
    <source>
        <dbReference type="Google" id="ProtNLM"/>
    </source>
</evidence>
<gene>
    <name evidence="1" type="ORF">HNQ41_000374</name>
</gene>
<evidence type="ECO:0000313" key="2">
    <source>
        <dbReference type="Proteomes" id="UP000551878"/>
    </source>
</evidence>
<evidence type="ECO:0000313" key="1">
    <source>
        <dbReference type="EMBL" id="MBB5172234.1"/>
    </source>
</evidence>
<dbReference type="EMBL" id="JACHHB010000001">
    <property type="protein sequence ID" value="MBB5172234.1"/>
    <property type="molecule type" value="Genomic_DNA"/>
</dbReference>
<dbReference type="RefSeq" id="WP_184662704.1">
    <property type="nucleotide sequence ID" value="NZ_JACHHB010000001.1"/>
</dbReference>
<dbReference type="Proteomes" id="UP000551878">
    <property type="component" value="Unassembled WGS sequence"/>
</dbReference>
<protein>
    <recommendedName>
        <fullName evidence="3">GAF domain-containing protein</fullName>
    </recommendedName>
</protein>
<sequence>MNAINKMDCFDHLRLQVGLAFDYANSEEIFIKSVARTMFEESKKWFLVHVFQVGEVAFENLLPQDESMGYLMNYERFGEGCLSLHAIRGDIEVRNEKEHQVVYLPIYHGHHLQYIFVLYVNKQGPSICDDDRSFFQEVTRFIEKKSKALRKKF</sequence>
<dbReference type="AlphaFoldDB" id="A0A840QLI4"/>
<name>A0A840QLI4_9BACI</name>
<reference evidence="1 2" key="1">
    <citation type="submission" date="2020-08" db="EMBL/GenBank/DDBJ databases">
        <title>Genomic Encyclopedia of Type Strains, Phase IV (KMG-IV): sequencing the most valuable type-strain genomes for metagenomic binning, comparative biology and taxonomic classification.</title>
        <authorList>
            <person name="Goeker M."/>
        </authorList>
    </citation>
    <scope>NUCLEOTIDE SEQUENCE [LARGE SCALE GENOMIC DNA]</scope>
    <source>
        <strain evidence="1 2">DSM 24696</strain>
    </source>
</reference>
<accession>A0A840QLI4</accession>
<proteinExistence type="predicted"/>
<organism evidence="1 2">
    <name type="scientific">Texcoconibacillus texcoconensis</name>
    <dbReference type="NCBI Taxonomy" id="1095777"/>
    <lineage>
        <taxon>Bacteria</taxon>
        <taxon>Bacillati</taxon>
        <taxon>Bacillota</taxon>
        <taxon>Bacilli</taxon>
        <taxon>Bacillales</taxon>
        <taxon>Bacillaceae</taxon>
        <taxon>Texcoconibacillus</taxon>
    </lineage>
</organism>
<comment type="caution">
    <text evidence="1">The sequence shown here is derived from an EMBL/GenBank/DDBJ whole genome shotgun (WGS) entry which is preliminary data.</text>
</comment>